<name>A0A8S9V0Q2_PHYIN</name>
<dbReference type="EMBL" id="JAACNO010000931">
    <property type="protein sequence ID" value="KAF4143968.1"/>
    <property type="molecule type" value="Genomic_DNA"/>
</dbReference>
<protein>
    <recommendedName>
        <fullName evidence="3">SWIM-type domain-containing protein</fullName>
    </recommendedName>
</protein>
<accession>A0A8S9V0Q2</accession>
<proteinExistence type="predicted"/>
<reference evidence="1" key="1">
    <citation type="submission" date="2020-03" db="EMBL/GenBank/DDBJ databases">
        <title>Hybrid Assembly of Korean Phytophthora infestans isolates.</title>
        <authorList>
            <person name="Prokchorchik M."/>
            <person name="Lee Y."/>
            <person name="Seo J."/>
            <person name="Cho J.-H."/>
            <person name="Park Y.-E."/>
            <person name="Jang D.-C."/>
            <person name="Im J.-S."/>
            <person name="Choi J.-G."/>
            <person name="Park H.-J."/>
            <person name="Lee G.-B."/>
            <person name="Lee Y.-G."/>
            <person name="Hong S.-Y."/>
            <person name="Cho K."/>
            <person name="Sohn K.H."/>
        </authorList>
    </citation>
    <scope>NUCLEOTIDE SEQUENCE</scope>
    <source>
        <strain evidence="1">KR_2_A2</strain>
    </source>
</reference>
<dbReference type="Proteomes" id="UP000704712">
    <property type="component" value="Unassembled WGS sequence"/>
</dbReference>
<evidence type="ECO:0000313" key="2">
    <source>
        <dbReference type="Proteomes" id="UP000704712"/>
    </source>
</evidence>
<comment type="caution">
    <text evidence="1">The sequence shown here is derived from an EMBL/GenBank/DDBJ whole genome shotgun (WGS) entry which is preliminary data.</text>
</comment>
<gene>
    <name evidence="1" type="ORF">GN958_ATG06823</name>
</gene>
<dbReference type="AlphaFoldDB" id="A0A8S9V0Q2"/>
<evidence type="ECO:0008006" key="3">
    <source>
        <dbReference type="Google" id="ProtNLM"/>
    </source>
</evidence>
<organism evidence="1 2">
    <name type="scientific">Phytophthora infestans</name>
    <name type="common">Potato late blight agent</name>
    <name type="synonym">Botrytis infestans</name>
    <dbReference type="NCBI Taxonomy" id="4787"/>
    <lineage>
        <taxon>Eukaryota</taxon>
        <taxon>Sar</taxon>
        <taxon>Stramenopiles</taxon>
        <taxon>Oomycota</taxon>
        <taxon>Peronosporomycetes</taxon>
        <taxon>Peronosporales</taxon>
        <taxon>Peronosporaceae</taxon>
        <taxon>Phytophthora</taxon>
    </lineage>
</organism>
<sequence length="242" mass="26667">MLKTKAVLVGRTNDETRVQVMHILEVHIDTTAMETMRHLANNVVENEEDPFVLGLVLEKAEKSKASRLYRDSVKWSTRRAHRVNMPQDGWLVDAENNKCGCAIHLKFGVCSHVCAAEEEEGCHGVTATTGSVNGAEPQASLQRQSVGSVEHEGAIIRKEQEAVMLNAECERPGGEPVGAVTQPGVEVNLDAAGMDDGYLVEETSDIRIKTIFKKRQKFLFRENPKNYCSPSKQGADQLAIVP</sequence>
<evidence type="ECO:0000313" key="1">
    <source>
        <dbReference type="EMBL" id="KAF4143968.1"/>
    </source>
</evidence>